<name>A0A5N6UTE8_ASPTM</name>
<dbReference type="Proteomes" id="UP000326950">
    <property type="component" value="Unassembled WGS sequence"/>
</dbReference>
<evidence type="ECO:0000256" key="2">
    <source>
        <dbReference type="ARBA" id="ARBA00022801"/>
    </source>
</evidence>
<accession>A0A5N6UTE8</accession>
<keyword evidence="3" id="KW-0326">Glycosidase</keyword>
<evidence type="ECO:0000313" key="6">
    <source>
        <dbReference type="Proteomes" id="UP000326950"/>
    </source>
</evidence>
<evidence type="ECO:0000256" key="3">
    <source>
        <dbReference type="ARBA" id="ARBA00023295"/>
    </source>
</evidence>
<dbReference type="Gene3D" id="2.60.120.560">
    <property type="entry name" value="Exo-inulinase, domain 1"/>
    <property type="match status" value="1"/>
</dbReference>
<keyword evidence="2 5" id="KW-0378">Hydrolase</keyword>
<evidence type="ECO:0000259" key="4">
    <source>
        <dbReference type="Pfam" id="PF08244"/>
    </source>
</evidence>
<gene>
    <name evidence="5" type="ORF">BDV40DRAFT_288962</name>
</gene>
<dbReference type="GO" id="GO:0005987">
    <property type="term" value="P:sucrose catabolic process"/>
    <property type="evidence" value="ECO:0007669"/>
    <property type="project" value="TreeGrafter"/>
</dbReference>
<dbReference type="SUPFAM" id="SSF49899">
    <property type="entry name" value="Concanavalin A-like lectins/glucanases"/>
    <property type="match status" value="1"/>
</dbReference>
<dbReference type="PANTHER" id="PTHR42800:SF3">
    <property type="entry name" value="GLYCOSYL HYDROLASE FAMILY 32 N-TERMINAL DOMAIN-CONTAINING PROTEIN"/>
    <property type="match status" value="1"/>
</dbReference>
<sequence>MRPPSAIDQPSLFDTWRPKIHVLPPSAQIGDPCAHYNDLETGWFHVLYLHNGTGIAANGPLAVFDGSIIPSGMDDKPTLLYTSVSHLPIHWTLPYTRRSEPHSLAVTYDEGLDVTAFRDPYIFQNKDLDDTVGSSPGAWYATISRGVHDGSGYEDWEHLRVWWSESANSTWGNVGNVFSLDKEGYNVNGETFITFGVEGSYVPITESGTSMHGMLWASGPITIPDGGNVAFEPTMAGVLDWGTFSYAATGKVLPATSQASEKGGAPVHFISYNTLLLPLDNDLAWQTGSWRVEDSEKSCLKLETMGIKIARETYKAMTSTTSFAEPKRTLSDAAVVLSKHPLVTGIQAGFTILSSELESTTIYYQFSNEYIVIDRSNTNTAAQATTGIATATKSGRLRLFDINKHCKDDSKDGKGESHIETLDLTIVVDNEVLEVHANSPFALSTWARALFHDGKGEVTFSDVSVFDGLYNTYPNRVR</sequence>
<dbReference type="InterPro" id="IPR013189">
    <property type="entry name" value="Glyco_hydro_32_C"/>
</dbReference>
<dbReference type="InterPro" id="IPR023296">
    <property type="entry name" value="Glyco_hydro_beta-prop_sf"/>
</dbReference>
<dbReference type="InterPro" id="IPR001362">
    <property type="entry name" value="Glyco_hydro_32"/>
</dbReference>
<dbReference type="Pfam" id="PF08244">
    <property type="entry name" value="Glyco_hydro_32C"/>
    <property type="match status" value="1"/>
</dbReference>
<feature type="domain" description="Glycosyl hydrolase family 32 C-terminal" evidence="4">
    <location>
        <begin position="347"/>
        <end position="448"/>
    </location>
</feature>
<dbReference type="GO" id="GO:0004575">
    <property type="term" value="F:sucrose alpha-glucosidase activity"/>
    <property type="evidence" value="ECO:0007669"/>
    <property type="project" value="TreeGrafter"/>
</dbReference>
<dbReference type="PANTHER" id="PTHR42800">
    <property type="entry name" value="EXOINULINASE INUD (AFU_ORTHOLOGUE AFUA_5G00480)"/>
    <property type="match status" value="1"/>
</dbReference>
<dbReference type="EMBL" id="ML738636">
    <property type="protein sequence ID" value="KAE8161854.1"/>
    <property type="molecule type" value="Genomic_DNA"/>
</dbReference>
<protein>
    <submittedName>
        <fullName evidence="5">Glycosyl hydrolase</fullName>
    </submittedName>
</protein>
<dbReference type="OrthoDB" id="202537at2759"/>
<proteinExistence type="predicted"/>
<dbReference type="Gene3D" id="2.115.10.20">
    <property type="entry name" value="Glycosyl hydrolase domain, family 43"/>
    <property type="match status" value="1"/>
</dbReference>
<keyword evidence="1" id="KW-0732">Signal</keyword>
<dbReference type="GO" id="GO:0005737">
    <property type="term" value="C:cytoplasm"/>
    <property type="evidence" value="ECO:0007669"/>
    <property type="project" value="TreeGrafter"/>
</dbReference>
<dbReference type="SUPFAM" id="SSF75005">
    <property type="entry name" value="Arabinanase/levansucrase/invertase"/>
    <property type="match status" value="1"/>
</dbReference>
<dbReference type="AlphaFoldDB" id="A0A5N6UTE8"/>
<evidence type="ECO:0000313" key="5">
    <source>
        <dbReference type="EMBL" id="KAE8161854.1"/>
    </source>
</evidence>
<reference evidence="5 6" key="1">
    <citation type="submission" date="2019-04" db="EMBL/GenBank/DDBJ databases">
        <title>Friends and foes A comparative genomics study of 23 Aspergillus species from section Flavi.</title>
        <authorList>
            <consortium name="DOE Joint Genome Institute"/>
            <person name="Kjaerbolling I."/>
            <person name="Vesth T."/>
            <person name="Frisvad J.C."/>
            <person name="Nybo J.L."/>
            <person name="Theobald S."/>
            <person name="Kildgaard S."/>
            <person name="Isbrandt T."/>
            <person name="Kuo A."/>
            <person name="Sato A."/>
            <person name="Lyhne E.K."/>
            <person name="Kogle M.E."/>
            <person name="Wiebenga A."/>
            <person name="Kun R.S."/>
            <person name="Lubbers R.J."/>
            <person name="Makela M.R."/>
            <person name="Barry K."/>
            <person name="Chovatia M."/>
            <person name="Clum A."/>
            <person name="Daum C."/>
            <person name="Haridas S."/>
            <person name="He G."/>
            <person name="LaButti K."/>
            <person name="Lipzen A."/>
            <person name="Mondo S."/>
            <person name="Riley R."/>
            <person name="Salamov A."/>
            <person name="Simmons B.A."/>
            <person name="Magnuson J.K."/>
            <person name="Henrissat B."/>
            <person name="Mortensen U.H."/>
            <person name="Larsen T.O."/>
            <person name="Devries R.P."/>
            <person name="Grigoriev I.V."/>
            <person name="Machida M."/>
            <person name="Baker S.E."/>
            <person name="Andersen M.R."/>
        </authorList>
    </citation>
    <scope>NUCLEOTIDE SEQUENCE [LARGE SCALE GENOMIC DNA]</scope>
    <source>
        <strain evidence="5 6">CBS 117626</strain>
    </source>
</reference>
<dbReference type="InterPro" id="IPR013320">
    <property type="entry name" value="ConA-like_dom_sf"/>
</dbReference>
<organism evidence="5 6">
    <name type="scientific">Aspergillus tamarii</name>
    <dbReference type="NCBI Taxonomy" id="41984"/>
    <lineage>
        <taxon>Eukaryota</taxon>
        <taxon>Fungi</taxon>
        <taxon>Dikarya</taxon>
        <taxon>Ascomycota</taxon>
        <taxon>Pezizomycotina</taxon>
        <taxon>Eurotiomycetes</taxon>
        <taxon>Eurotiomycetidae</taxon>
        <taxon>Eurotiales</taxon>
        <taxon>Aspergillaceae</taxon>
        <taxon>Aspergillus</taxon>
        <taxon>Aspergillus subgen. Circumdati</taxon>
    </lineage>
</organism>
<evidence type="ECO:0000256" key="1">
    <source>
        <dbReference type="ARBA" id="ARBA00022729"/>
    </source>
</evidence>
<keyword evidence="6" id="KW-1185">Reference proteome</keyword>
<dbReference type="SMART" id="SM00640">
    <property type="entry name" value="Glyco_32"/>
    <property type="match status" value="1"/>
</dbReference>